<reference evidence="12 13" key="1">
    <citation type="submission" date="2017-06" db="EMBL/GenBank/DDBJ databases">
        <authorList>
            <person name="Kim H.J."/>
            <person name="Triplett B.A."/>
        </authorList>
    </citation>
    <scope>NUCLEOTIDE SEQUENCE [LARGE SCALE GENOMIC DNA]</scope>
    <source>
        <strain evidence="12">FRACA_ARgP5</strain>
    </source>
</reference>
<evidence type="ECO:0000256" key="6">
    <source>
        <dbReference type="ARBA" id="ARBA00022777"/>
    </source>
</evidence>
<keyword evidence="4" id="KW-0808">Transferase</keyword>
<evidence type="ECO:0000256" key="3">
    <source>
        <dbReference type="ARBA" id="ARBA00022553"/>
    </source>
</evidence>
<dbReference type="PANTHER" id="PTHR24421:SF10">
    <property type="entry name" value="NITRATE_NITRITE SENSOR PROTEIN NARQ"/>
    <property type="match status" value="1"/>
</dbReference>
<dbReference type="Gene3D" id="1.20.5.1930">
    <property type="match status" value="1"/>
</dbReference>
<evidence type="ECO:0000256" key="7">
    <source>
        <dbReference type="ARBA" id="ARBA00022840"/>
    </source>
</evidence>
<dbReference type="PANTHER" id="PTHR24421">
    <property type="entry name" value="NITRATE/NITRITE SENSOR PROTEIN NARX-RELATED"/>
    <property type="match status" value="1"/>
</dbReference>
<dbReference type="GO" id="GO:0046983">
    <property type="term" value="F:protein dimerization activity"/>
    <property type="evidence" value="ECO:0007669"/>
    <property type="project" value="InterPro"/>
</dbReference>
<organism evidence="12 13">
    <name type="scientific">Frankia canadensis</name>
    <dbReference type="NCBI Taxonomy" id="1836972"/>
    <lineage>
        <taxon>Bacteria</taxon>
        <taxon>Bacillati</taxon>
        <taxon>Actinomycetota</taxon>
        <taxon>Actinomycetes</taxon>
        <taxon>Frankiales</taxon>
        <taxon>Frankiaceae</taxon>
        <taxon>Frankia</taxon>
    </lineage>
</organism>
<keyword evidence="10" id="KW-1133">Transmembrane helix</keyword>
<feature type="transmembrane region" description="Helical" evidence="10">
    <location>
        <begin position="145"/>
        <end position="162"/>
    </location>
</feature>
<dbReference type="SUPFAM" id="SSF55874">
    <property type="entry name" value="ATPase domain of HSP90 chaperone/DNA topoisomerase II/histidine kinase"/>
    <property type="match status" value="1"/>
</dbReference>
<sequence>MPTVPADRGPAAPEVTTVPLGTVPFRMFRCAASPSYPDAVSPPVPWVAPVLYAGVLVAGGYARLADLGDTRVVPFVGGLAAAAVLDHAERRRFPWGASRRVAAGLLVGRAALFTLVASGDGAGFARVLFLLLPFTAYFAFGRAVSIGVGTCCAAAVIAAFQVTEPHWHRSPEHVSDLLMFILGLVLTIATAAVAAEERRARARAQDTNERLRASSERVAELSAAAERNRVARDIHDGLGHHLTAISVLLERAAAFRERDPVAAAAAIEDAHRSARLALEDVRRSVGALREAPFGLAAALAELARQTRRTDDGRLAVTVQTFGDELRYRPAVLMTLYRAAQEGLTNVRRHANATCASVTVHCAPTEARLVVTDDGNGFVTGPGSGPGELGFGLRGMRERVALVGGSVTVDSGPGRGTRLAVAIPHQAEPAP</sequence>
<dbReference type="CDD" id="cd16917">
    <property type="entry name" value="HATPase_UhpB-NarQ-NarX-like"/>
    <property type="match status" value="1"/>
</dbReference>
<feature type="transmembrane region" description="Helical" evidence="10">
    <location>
        <begin position="100"/>
        <end position="117"/>
    </location>
</feature>
<feature type="coiled-coil region" evidence="9">
    <location>
        <begin position="194"/>
        <end position="224"/>
    </location>
</feature>
<dbReference type="GO" id="GO:0016020">
    <property type="term" value="C:membrane"/>
    <property type="evidence" value="ECO:0007669"/>
    <property type="project" value="InterPro"/>
</dbReference>
<evidence type="ECO:0000256" key="1">
    <source>
        <dbReference type="ARBA" id="ARBA00000085"/>
    </source>
</evidence>
<dbReference type="InterPro" id="IPR011712">
    <property type="entry name" value="Sig_transdc_His_kin_sub3_dim/P"/>
</dbReference>
<feature type="domain" description="Histidine kinase/HSP90-like ATPase" evidence="11">
    <location>
        <begin position="330"/>
        <end position="426"/>
    </location>
</feature>
<evidence type="ECO:0000256" key="10">
    <source>
        <dbReference type="SAM" id="Phobius"/>
    </source>
</evidence>
<evidence type="ECO:0000313" key="12">
    <source>
        <dbReference type="EMBL" id="SNQ49412.1"/>
    </source>
</evidence>
<comment type="catalytic activity">
    <reaction evidence="1">
        <text>ATP + protein L-histidine = ADP + protein N-phospho-L-histidine.</text>
        <dbReference type="EC" id="2.7.13.3"/>
    </reaction>
</comment>
<keyword evidence="5" id="KW-0547">Nucleotide-binding</keyword>
<protein>
    <recommendedName>
        <fullName evidence="2">histidine kinase</fullName>
        <ecNumber evidence="2">2.7.13.3</ecNumber>
    </recommendedName>
</protein>
<evidence type="ECO:0000256" key="5">
    <source>
        <dbReference type="ARBA" id="ARBA00022741"/>
    </source>
</evidence>
<dbReference type="InterPro" id="IPR036890">
    <property type="entry name" value="HATPase_C_sf"/>
</dbReference>
<dbReference type="AlphaFoldDB" id="A0A2I2KUT2"/>
<dbReference type="GO" id="GO:0005524">
    <property type="term" value="F:ATP binding"/>
    <property type="evidence" value="ECO:0007669"/>
    <property type="project" value="UniProtKB-KW"/>
</dbReference>
<feature type="transmembrane region" description="Helical" evidence="10">
    <location>
        <begin position="44"/>
        <end position="62"/>
    </location>
</feature>
<dbReference type="EMBL" id="FZMO01000257">
    <property type="protein sequence ID" value="SNQ49412.1"/>
    <property type="molecule type" value="Genomic_DNA"/>
</dbReference>
<dbReference type="EC" id="2.7.13.3" evidence="2"/>
<dbReference type="InterPro" id="IPR003594">
    <property type="entry name" value="HATPase_dom"/>
</dbReference>
<evidence type="ECO:0000256" key="8">
    <source>
        <dbReference type="ARBA" id="ARBA00023012"/>
    </source>
</evidence>
<evidence type="ECO:0000256" key="2">
    <source>
        <dbReference type="ARBA" id="ARBA00012438"/>
    </source>
</evidence>
<keyword evidence="8" id="KW-0902">Two-component regulatory system</keyword>
<dbReference type="InterPro" id="IPR050482">
    <property type="entry name" value="Sensor_HK_TwoCompSys"/>
</dbReference>
<keyword evidence="10" id="KW-0472">Membrane</keyword>
<evidence type="ECO:0000313" key="13">
    <source>
        <dbReference type="Proteomes" id="UP000234331"/>
    </source>
</evidence>
<dbReference type="Gene3D" id="3.30.565.10">
    <property type="entry name" value="Histidine kinase-like ATPase, C-terminal domain"/>
    <property type="match status" value="1"/>
</dbReference>
<keyword evidence="13" id="KW-1185">Reference proteome</keyword>
<keyword evidence="10" id="KW-0812">Transmembrane</keyword>
<dbReference type="GO" id="GO:0000155">
    <property type="term" value="F:phosphorelay sensor kinase activity"/>
    <property type="evidence" value="ECO:0007669"/>
    <property type="project" value="InterPro"/>
</dbReference>
<feature type="transmembrane region" description="Helical" evidence="10">
    <location>
        <begin position="177"/>
        <end position="195"/>
    </location>
</feature>
<dbReference type="Pfam" id="PF07730">
    <property type="entry name" value="HisKA_3"/>
    <property type="match status" value="1"/>
</dbReference>
<dbReference type="SMART" id="SM00387">
    <property type="entry name" value="HATPase_c"/>
    <property type="match status" value="1"/>
</dbReference>
<proteinExistence type="predicted"/>
<gene>
    <name evidence="12" type="ORF">FRACA_330015</name>
</gene>
<keyword evidence="7" id="KW-0067">ATP-binding</keyword>
<evidence type="ECO:0000256" key="9">
    <source>
        <dbReference type="SAM" id="Coils"/>
    </source>
</evidence>
<accession>A0A2I2KUT2</accession>
<dbReference type="Proteomes" id="UP000234331">
    <property type="component" value="Unassembled WGS sequence"/>
</dbReference>
<evidence type="ECO:0000256" key="4">
    <source>
        <dbReference type="ARBA" id="ARBA00022679"/>
    </source>
</evidence>
<evidence type="ECO:0000259" key="11">
    <source>
        <dbReference type="SMART" id="SM00387"/>
    </source>
</evidence>
<keyword evidence="9" id="KW-0175">Coiled coil</keyword>
<name>A0A2I2KUT2_9ACTN</name>
<keyword evidence="3" id="KW-0597">Phosphoprotein</keyword>
<keyword evidence="6 12" id="KW-0418">Kinase</keyword>
<dbReference type="Pfam" id="PF02518">
    <property type="entry name" value="HATPase_c"/>
    <property type="match status" value="1"/>
</dbReference>